<proteinExistence type="predicted"/>
<dbReference type="EMBL" id="JAYWIO010000001">
    <property type="protein sequence ID" value="KAK7290777.1"/>
    <property type="molecule type" value="Genomic_DNA"/>
</dbReference>
<evidence type="ECO:0000256" key="1">
    <source>
        <dbReference type="SAM" id="Phobius"/>
    </source>
</evidence>
<accession>A0AAN9PAM8</accession>
<name>A0AAN9PAM8_CROPI</name>
<evidence type="ECO:0000313" key="3">
    <source>
        <dbReference type="Proteomes" id="UP001372338"/>
    </source>
</evidence>
<gene>
    <name evidence="2" type="ORF">RIF29_05456</name>
</gene>
<sequence>MKKHKQLFCCRVRDEIVLCNIISNNKIFKCYFHSFNKIKVKKSWYLSSTCHWLGFTGLYSIGFFFLGLVGLR</sequence>
<dbReference type="AlphaFoldDB" id="A0AAN9PAM8"/>
<keyword evidence="1" id="KW-0812">Transmembrane</keyword>
<dbReference type="Proteomes" id="UP001372338">
    <property type="component" value="Unassembled WGS sequence"/>
</dbReference>
<keyword evidence="1" id="KW-1133">Transmembrane helix</keyword>
<keyword evidence="1" id="KW-0472">Membrane</keyword>
<comment type="caution">
    <text evidence="2">The sequence shown here is derived from an EMBL/GenBank/DDBJ whole genome shotgun (WGS) entry which is preliminary data.</text>
</comment>
<keyword evidence="3" id="KW-1185">Reference proteome</keyword>
<organism evidence="2 3">
    <name type="scientific">Crotalaria pallida</name>
    <name type="common">Smooth rattlebox</name>
    <name type="synonym">Crotalaria striata</name>
    <dbReference type="NCBI Taxonomy" id="3830"/>
    <lineage>
        <taxon>Eukaryota</taxon>
        <taxon>Viridiplantae</taxon>
        <taxon>Streptophyta</taxon>
        <taxon>Embryophyta</taxon>
        <taxon>Tracheophyta</taxon>
        <taxon>Spermatophyta</taxon>
        <taxon>Magnoliopsida</taxon>
        <taxon>eudicotyledons</taxon>
        <taxon>Gunneridae</taxon>
        <taxon>Pentapetalae</taxon>
        <taxon>rosids</taxon>
        <taxon>fabids</taxon>
        <taxon>Fabales</taxon>
        <taxon>Fabaceae</taxon>
        <taxon>Papilionoideae</taxon>
        <taxon>50 kb inversion clade</taxon>
        <taxon>genistoids sensu lato</taxon>
        <taxon>core genistoids</taxon>
        <taxon>Crotalarieae</taxon>
        <taxon>Crotalaria</taxon>
    </lineage>
</organism>
<reference evidence="2 3" key="1">
    <citation type="submission" date="2024-01" db="EMBL/GenBank/DDBJ databases">
        <title>The genomes of 5 underutilized Papilionoideae crops provide insights into root nodulation and disease resistanc.</title>
        <authorList>
            <person name="Yuan L."/>
        </authorList>
    </citation>
    <scope>NUCLEOTIDE SEQUENCE [LARGE SCALE GENOMIC DNA]</scope>
    <source>
        <strain evidence="2">ZHUSHIDOU_FW_LH</strain>
        <tissue evidence="2">Leaf</tissue>
    </source>
</reference>
<feature type="transmembrane region" description="Helical" evidence="1">
    <location>
        <begin position="52"/>
        <end position="71"/>
    </location>
</feature>
<protein>
    <submittedName>
        <fullName evidence="2">Uncharacterized protein</fullName>
    </submittedName>
</protein>
<evidence type="ECO:0000313" key="2">
    <source>
        <dbReference type="EMBL" id="KAK7290777.1"/>
    </source>
</evidence>